<dbReference type="AlphaFoldDB" id="A0A0P8Z026"/>
<proteinExistence type="predicted"/>
<organism evidence="1 2">
    <name type="scientific">Oxobacter pfennigii</name>
    <dbReference type="NCBI Taxonomy" id="36849"/>
    <lineage>
        <taxon>Bacteria</taxon>
        <taxon>Bacillati</taxon>
        <taxon>Bacillota</taxon>
        <taxon>Clostridia</taxon>
        <taxon>Eubacteriales</taxon>
        <taxon>Clostridiaceae</taxon>
        <taxon>Oxobacter</taxon>
    </lineage>
</organism>
<sequence>MYPYFNAGYYGQCPVLYRNFAYPYGAYYRSLQTGREQTLALWEEYHAKMRASEDSDIEEKKGKDITSGLGNAGHFLPAALKAHFMRTAAEAPGYEEKLQRLNAKDPRILEELMDLGMSEEGSKAFILKIIKIANKE</sequence>
<dbReference type="STRING" id="36849.OXPF_07190"/>
<dbReference type="RefSeq" id="WP_054873835.1">
    <property type="nucleotide sequence ID" value="NZ_LKET01000021.1"/>
</dbReference>
<protein>
    <submittedName>
        <fullName evidence="1">Uncharacterized protein</fullName>
    </submittedName>
</protein>
<gene>
    <name evidence="1" type="ORF">OXPF_07190</name>
</gene>
<evidence type="ECO:0000313" key="2">
    <source>
        <dbReference type="Proteomes" id="UP000050326"/>
    </source>
</evidence>
<comment type="caution">
    <text evidence="1">The sequence shown here is derived from an EMBL/GenBank/DDBJ whole genome shotgun (WGS) entry which is preliminary data.</text>
</comment>
<name>A0A0P8Z026_9CLOT</name>
<reference evidence="1 2" key="1">
    <citation type="submission" date="2015-09" db="EMBL/GenBank/DDBJ databases">
        <title>Genome sequence of Oxobacter pfennigii DSM 3222.</title>
        <authorList>
            <person name="Poehlein A."/>
            <person name="Bengelsdorf F.R."/>
            <person name="Schiel-Bengelsdorf B."/>
            <person name="Duerre P."/>
            <person name="Daniel R."/>
        </authorList>
    </citation>
    <scope>NUCLEOTIDE SEQUENCE [LARGE SCALE GENOMIC DNA]</scope>
    <source>
        <strain evidence="1 2">DSM 3222</strain>
    </source>
</reference>
<keyword evidence="2" id="KW-1185">Reference proteome</keyword>
<dbReference type="Proteomes" id="UP000050326">
    <property type="component" value="Unassembled WGS sequence"/>
</dbReference>
<dbReference type="EMBL" id="LKET01000021">
    <property type="protein sequence ID" value="KPU45486.1"/>
    <property type="molecule type" value="Genomic_DNA"/>
</dbReference>
<accession>A0A0P8Z026</accession>
<evidence type="ECO:0000313" key="1">
    <source>
        <dbReference type="EMBL" id="KPU45486.1"/>
    </source>
</evidence>